<dbReference type="KEGG" id="srho:HH216_24450"/>
<name>A0A7L5DTR5_9BACT</name>
<reference evidence="1 2" key="1">
    <citation type="submission" date="2020-04" db="EMBL/GenBank/DDBJ databases">
        <title>Genome sequencing of novel species.</title>
        <authorList>
            <person name="Heo J."/>
            <person name="Kim S.-J."/>
            <person name="Kim J.-S."/>
            <person name="Hong S.-B."/>
            <person name="Kwon S.-W."/>
        </authorList>
    </citation>
    <scope>NUCLEOTIDE SEQUENCE [LARGE SCALE GENOMIC DNA]</scope>
    <source>
        <strain evidence="1 2">CJU-R4</strain>
        <plasmid evidence="1 2">unnamed1</plasmid>
    </source>
</reference>
<keyword evidence="2" id="KW-1185">Reference proteome</keyword>
<organism evidence="1 2">
    <name type="scientific">Spirosoma rhododendri</name>
    <dbReference type="NCBI Taxonomy" id="2728024"/>
    <lineage>
        <taxon>Bacteria</taxon>
        <taxon>Pseudomonadati</taxon>
        <taxon>Bacteroidota</taxon>
        <taxon>Cytophagia</taxon>
        <taxon>Cytophagales</taxon>
        <taxon>Cytophagaceae</taxon>
        <taxon>Spirosoma</taxon>
    </lineage>
</organism>
<dbReference type="AlphaFoldDB" id="A0A7L5DTR5"/>
<geneLocation type="plasmid" evidence="1 2">
    <name>unnamed1</name>
</geneLocation>
<accession>A0A7L5DTR5</accession>
<dbReference type="RefSeq" id="WP_169553543.1">
    <property type="nucleotide sequence ID" value="NZ_CP051678.1"/>
</dbReference>
<keyword evidence="1" id="KW-0614">Plasmid</keyword>
<dbReference type="EMBL" id="CP051678">
    <property type="protein sequence ID" value="QJD81525.1"/>
    <property type="molecule type" value="Genomic_DNA"/>
</dbReference>
<sequence>MYRIDSKINPLVRQIEELTQTNRQQQDLIDSQTDELFDLRQQVQELGYQHREVTELFSERNRYRDN</sequence>
<proteinExistence type="predicted"/>
<gene>
    <name evidence="1" type="ORF">HH216_24450</name>
</gene>
<dbReference type="Proteomes" id="UP000501128">
    <property type="component" value="Plasmid unnamed1"/>
</dbReference>
<protein>
    <submittedName>
        <fullName evidence="1">Uncharacterized protein</fullName>
    </submittedName>
</protein>
<evidence type="ECO:0000313" key="1">
    <source>
        <dbReference type="EMBL" id="QJD81525.1"/>
    </source>
</evidence>
<evidence type="ECO:0000313" key="2">
    <source>
        <dbReference type="Proteomes" id="UP000501128"/>
    </source>
</evidence>